<gene>
    <name evidence="8" type="primary">holA</name>
    <name evidence="8" type="ORF">E4O86_03780</name>
</gene>
<keyword evidence="2 8" id="KW-0808">Transferase</keyword>
<evidence type="ECO:0000313" key="8">
    <source>
        <dbReference type="EMBL" id="MYZ46835.1"/>
    </source>
</evidence>
<dbReference type="AlphaFoldDB" id="A0A964WSI2"/>
<evidence type="ECO:0000256" key="2">
    <source>
        <dbReference type="ARBA" id="ARBA00022679"/>
    </source>
</evidence>
<dbReference type="SUPFAM" id="SSF48019">
    <property type="entry name" value="post-AAA+ oligomerization domain-like"/>
    <property type="match status" value="1"/>
</dbReference>
<dbReference type="EC" id="2.7.7.7" evidence="1"/>
<accession>A0A964WSI2</accession>
<dbReference type="GO" id="GO:0003677">
    <property type="term" value="F:DNA binding"/>
    <property type="evidence" value="ECO:0007669"/>
    <property type="project" value="InterPro"/>
</dbReference>
<dbReference type="Gene3D" id="1.10.8.60">
    <property type="match status" value="1"/>
</dbReference>
<dbReference type="Proteomes" id="UP000773614">
    <property type="component" value="Unassembled WGS sequence"/>
</dbReference>
<keyword evidence="5" id="KW-0239">DNA-directed DNA polymerase</keyword>
<evidence type="ECO:0000256" key="4">
    <source>
        <dbReference type="ARBA" id="ARBA00022705"/>
    </source>
</evidence>
<reference evidence="8" key="1">
    <citation type="submission" date="2019-03" db="EMBL/GenBank/DDBJ databases">
        <title>Afifella sp. nov., isolated from activated sludge.</title>
        <authorList>
            <person name="Li Q."/>
            <person name="Liu Y."/>
        </authorList>
    </citation>
    <scope>NUCLEOTIDE SEQUENCE</scope>
    <source>
        <strain evidence="8">L72</strain>
    </source>
</reference>
<sequence length="346" mass="36910">MVAVPAKGVEAFLADPPAAIRLFLFYGSDAGTVTERARKVEALARLRGADAPLRLGSDEIGSDPGRIADEAFAASLFGGTPLVTLRVLDGRHNVMAALEPVLARVPDEAVVIVEAGDLRADNALRKAFEQAPHAAAIACREAESADIAALVREVAAESEVTVDAAALDYLVGHLGSDRMAARGEVEKLVLFAGPGGRIGLEEVEALTGDNAMLRAERIIDAALLGAAEIVEVDLNRLRAEGQSAATVAAQMLRHLLAMQEYRADVEAGRAARTVLERARPPIFFKRLDQVEAALRRWPSSEIARARRILSDAVLATRRQPALEFAVVSDALQRIAGNARRLSARRG</sequence>
<keyword evidence="4" id="KW-0235">DNA replication</keyword>
<comment type="similarity">
    <text evidence="6">Belongs to the DNA polymerase HolA subunit family.</text>
</comment>
<keyword evidence="9" id="KW-1185">Reference proteome</keyword>
<comment type="catalytic activity">
    <reaction evidence="7">
        <text>DNA(n) + a 2'-deoxyribonucleoside 5'-triphosphate = DNA(n+1) + diphosphate</text>
        <dbReference type="Rhea" id="RHEA:22508"/>
        <dbReference type="Rhea" id="RHEA-COMP:17339"/>
        <dbReference type="Rhea" id="RHEA-COMP:17340"/>
        <dbReference type="ChEBI" id="CHEBI:33019"/>
        <dbReference type="ChEBI" id="CHEBI:61560"/>
        <dbReference type="ChEBI" id="CHEBI:173112"/>
        <dbReference type="EC" id="2.7.7.7"/>
    </reaction>
</comment>
<dbReference type="GO" id="GO:0003887">
    <property type="term" value="F:DNA-directed DNA polymerase activity"/>
    <property type="evidence" value="ECO:0007669"/>
    <property type="project" value="UniProtKB-KW"/>
</dbReference>
<dbReference type="SUPFAM" id="SSF52540">
    <property type="entry name" value="P-loop containing nucleoside triphosphate hydrolases"/>
    <property type="match status" value="1"/>
</dbReference>
<name>A0A964WSI2_9HYPH</name>
<evidence type="ECO:0000256" key="7">
    <source>
        <dbReference type="ARBA" id="ARBA00049244"/>
    </source>
</evidence>
<organism evidence="8 9">
    <name type="scientific">Propylenella binzhouense</name>
    <dbReference type="NCBI Taxonomy" id="2555902"/>
    <lineage>
        <taxon>Bacteria</taxon>
        <taxon>Pseudomonadati</taxon>
        <taxon>Pseudomonadota</taxon>
        <taxon>Alphaproteobacteria</taxon>
        <taxon>Hyphomicrobiales</taxon>
        <taxon>Propylenellaceae</taxon>
        <taxon>Propylenella</taxon>
    </lineage>
</organism>
<evidence type="ECO:0000256" key="1">
    <source>
        <dbReference type="ARBA" id="ARBA00012417"/>
    </source>
</evidence>
<dbReference type="OrthoDB" id="9804983at2"/>
<dbReference type="GO" id="GO:0009360">
    <property type="term" value="C:DNA polymerase III complex"/>
    <property type="evidence" value="ECO:0007669"/>
    <property type="project" value="TreeGrafter"/>
</dbReference>
<dbReference type="InterPro" id="IPR008921">
    <property type="entry name" value="DNA_pol3_clamp-load_cplx_C"/>
</dbReference>
<comment type="caution">
    <text evidence="8">The sequence shown here is derived from an EMBL/GenBank/DDBJ whole genome shotgun (WGS) entry which is preliminary data.</text>
</comment>
<keyword evidence="3 8" id="KW-0548">Nucleotidyltransferase</keyword>
<protein>
    <recommendedName>
        <fullName evidence="1">DNA-directed DNA polymerase</fullName>
        <ecNumber evidence="1">2.7.7.7</ecNumber>
    </recommendedName>
</protein>
<dbReference type="InterPro" id="IPR027417">
    <property type="entry name" value="P-loop_NTPase"/>
</dbReference>
<dbReference type="EMBL" id="SPKJ01000006">
    <property type="protein sequence ID" value="MYZ46835.1"/>
    <property type="molecule type" value="Genomic_DNA"/>
</dbReference>
<dbReference type="InterPro" id="IPR005790">
    <property type="entry name" value="DNA_polIII_delta"/>
</dbReference>
<proteinExistence type="inferred from homology"/>
<evidence type="ECO:0000256" key="6">
    <source>
        <dbReference type="ARBA" id="ARBA00034754"/>
    </source>
</evidence>
<dbReference type="GO" id="GO:0006261">
    <property type="term" value="P:DNA-templated DNA replication"/>
    <property type="evidence" value="ECO:0007669"/>
    <property type="project" value="TreeGrafter"/>
</dbReference>
<dbReference type="PANTHER" id="PTHR34388">
    <property type="entry name" value="DNA POLYMERASE III SUBUNIT DELTA"/>
    <property type="match status" value="1"/>
</dbReference>
<evidence type="ECO:0000313" key="9">
    <source>
        <dbReference type="Proteomes" id="UP000773614"/>
    </source>
</evidence>
<dbReference type="NCBIfam" id="TIGR01128">
    <property type="entry name" value="holA"/>
    <property type="match status" value="1"/>
</dbReference>
<dbReference type="Gene3D" id="1.20.272.10">
    <property type="match status" value="1"/>
</dbReference>
<evidence type="ECO:0000256" key="3">
    <source>
        <dbReference type="ARBA" id="ARBA00022695"/>
    </source>
</evidence>
<dbReference type="PANTHER" id="PTHR34388:SF1">
    <property type="entry name" value="DNA POLYMERASE III SUBUNIT DELTA"/>
    <property type="match status" value="1"/>
</dbReference>
<dbReference type="Gene3D" id="3.40.50.300">
    <property type="entry name" value="P-loop containing nucleotide triphosphate hydrolases"/>
    <property type="match status" value="1"/>
</dbReference>
<dbReference type="RefSeq" id="WP_161139174.1">
    <property type="nucleotide sequence ID" value="NZ_SPKJ01000006.1"/>
</dbReference>
<evidence type="ECO:0000256" key="5">
    <source>
        <dbReference type="ARBA" id="ARBA00022932"/>
    </source>
</evidence>